<comment type="similarity">
    <text evidence="6">Belongs to the protein kinase superfamily.</text>
</comment>
<dbReference type="GO" id="GO:0004674">
    <property type="term" value="F:protein serine/threonine kinase activity"/>
    <property type="evidence" value="ECO:0007669"/>
    <property type="project" value="UniProtKB-KW"/>
</dbReference>
<dbReference type="GO" id="GO:0005634">
    <property type="term" value="C:nucleus"/>
    <property type="evidence" value="ECO:0007669"/>
    <property type="project" value="TreeGrafter"/>
</dbReference>
<evidence type="ECO:0000259" key="7">
    <source>
        <dbReference type="PROSITE" id="PS50011"/>
    </source>
</evidence>
<dbReference type="InterPro" id="IPR011009">
    <property type="entry name" value="Kinase-like_dom_sf"/>
</dbReference>
<evidence type="ECO:0000313" key="8">
    <source>
        <dbReference type="EMBL" id="ORZ06852.1"/>
    </source>
</evidence>
<feature type="binding site" evidence="4">
    <location>
        <position position="193"/>
    </location>
    <ligand>
        <name>ATP</name>
        <dbReference type="ChEBI" id="CHEBI:30616"/>
    </ligand>
</feature>
<dbReference type="InterPro" id="IPR017348">
    <property type="entry name" value="PIM1/2/3"/>
</dbReference>
<dbReference type="Pfam" id="PF00069">
    <property type="entry name" value="Pkinase"/>
    <property type="match status" value="1"/>
</dbReference>
<dbReference type="Proteomes" id="UP000193560">
    <property type="component" value="Unassembled WGS sequence"/>
</dbReference>
<dbReference type="SUPFAM" id="SSF56112">
    <property type="entry name" value="Protein kinase-like (PK-like)"/>
    <property type="match status" value="1"/>
</dbReference>
<dbReference type="OrthoDB" id="10252171at2759"/>
<keyword evidence="8" id="KW-0808">Transferase</keyword>
<dbReference type="GO" id="GO:0005524">
    <property type="term" value="F:ATP binding"/>
    <property type="evidence" value="ECO:0007669"/>
    <property type="project" value="UniProtKB-UniRule"/>
</dbReference>
<dbReference type="PROSITE" id="PS00108">
    <property type="entry name" value="PROTEIN_KINASE_ST"/>
    <property type="match status" value="1"/>
</dbReference>
<dbReference type="GO" id="GO:0005829">
    <property type="term" value="C:cytosol"/>
    <property type="evidence" value="ECO:0007669"/>
    <property type="project" value="TreeGrafter"/>
</dbReference>
<keyword evidence="1 5" id="KW-0547">Nucleotide-binding</keyword>
<keyword evidence="9" id="KW-1185">Reference proteome</keyword>
<dbReference type="InterPro" id="IPR008271">
    <property type="entry name" value="Ser/Thr_kinase_AS"/>
</dbReference>
<dbReference type="PROSITE" id="PS50011">
    <property type="entry name" value="PROTEIN_KINASE_DOM"/>
    <property type="match status" value="1"/>
</dbReference>
<dbReference type="Gene3D" id="1.10.510.10">
    <property type="entry name" value="Transferase(Phosphotransferase) domain 1"/>
    <property type="match status" value="1"/>
</dbReference>
<keyword evidence="6" id="KW-0723">Serine/threonine-protein kinase</keyword>
<dbReference type="AlphaFoldDB" id="A0A1X2I0Z2"/>
<dbReference type="EMBL" id="MCGE01000037">
    <property type="protein sequence ID" value="ORZ06852.1"/>
    <property type="molecule type" value="Genomic_DNA"/>
</dbReference>
<dbReference type="PANTHER" id="PTHR24346:SF72">
    <property type="entry name" value="CAMK PROTEIN KINASE"/>
    <property type="match status" value="1"/>
</dbReference>
<evidence type="ECO:0000313" key="9">
    <source>
        <dbReference type="Proteomes" id="UP000193560"/>
    </source>
</evidence>
<dbReference type="PROSITE" id="PS00107">
    <property type="entry name" value="PROTEIN_KINASE_ATP"/>
    <property type="match status" value="1"/>
</dbReference>
<protein>
    <submittedName>
        <fullName evidence="8">Kinase-like domain-containing protein</fullName>
    </submittedName>
</protein>
<feature type="binding site" evidence="4 5">
    <location>
        <position position="85"/>
    </location>
    <ligand>
        <name>ATP</name>
        <dbReference type="ChEBI" id="CHEBI:30616"/>
    </ligand>
</feature>
<dbReference type="PIRSF" id="PIRSF037993">
    <property type="entry name" value="STPK_Pim-1"/>
    <property type="match status" value="1"/>
</dbReference>
<keyword evidence="2 4" id="KW-0067">ATP-binding</keyword>
<evidence type="ECO:0000256" key="1">
    <source>
        <dbReference type="ARBA" id="ARBA00022741"/>
    </source>
</evidence>
<evidence type="ECO:0000256" key="5">
    <source>
        <dbReference type="PROSITE-ProRule" id="PRU10141"/>
    </source>
</evidence>
<feature type="domain" description="Protein kinase" evidence="7">
    <location>
        <begin position="56"/>
        <end position="359"/>
    </location>
</feature>
<keyword evidence="8" id="KW-0418">Kinase</keyword>
<proteinExistence type="inferred from homology"/>
<evidence type="ECO:0000256" key="2">
    <source>
        <dbReference type="ARBA" id="ARBA00022840"/>
    </source>
</evidence>
<dbReference type="GO" id="GO:0035556">
    <property type="term" value="P:intracellular signal transduction"/>
    <property type="evidence" value="ECO:0007669"/>
    <property type="project" value="TreeGrafter"/>
</dbReference>
<feature type="active site" description="Proton acceptor" evidence="3">
    <location>
        <position position="232"/>
    </location>
</feature>
<feature type="binding site" evidence="4">
    <location>
        <position position="160"/>
    </location>
    <ligand>
        <name>ATP</name>
        <dbReference type="ChEBI" id="CHEBI:30616"/>
    </ligand>
</feature>
<dbReference type="Gene3D" id="3.30.200.20">
    <property type="entry name" value="Phosphorylase Kinase, domain 1"/>
    <property type="match status" value="1"/>
</dbReference>
<gene>
    <name evidence="8" type="ORF">BCR42DRAFT_336864</name>
</gene>
<reference evidence="8 9" key="1">
    <citation type="submission" date="2016-07" db="EMBL/GenBank/DDBJ databases">
        <title>Pervasive Adenine N6-methylation of Active Genes in Fungi.</title>
        <authorList>
            <consortium name="DOE Joint Genome Institute"/>
            <person name="Mondo S.J."/>
            <person name="Dannebaum R.O."/>
            <person name="Kuo R.C."/>
            <person name="Labutti K."/>
            <person name="Haridas S."/>
            <person name="Kuo A."/>
            <person name="Salamov A."/>
            <person name="Ahrendt S.R."/>
            <person name="Lipzen A."/>
            <person name="Sullivan W."/>
            <person name="Andreopoulos W.B."/>
            <person name="Clum A."/>
            <person name="Lindquist E."/>
            <person name="Daum C."/>
            <person name="Ramamoorthy G.K."/>
            <person name="Gryganskyi A."/>
            <person name="Culley D."/>
            <person name="Magnuson J.K."/>
            <person name="James T.Y."/>
            <person name="O'Malley M.A."/>
            <person name="Stajich J.E."/>
            <person name="Spatafora J.W."/>
            <person name="Visel A."/>
            <person name="Grigoriev I.V."/>
        </authorList>
    </citation>
    <scope>NUCLEOTIDE SEQUENCE [LARGE SCALE GENOMIC DNA]</scope>
    <source>
        <strain evidence="8 9">NRRL 1336</strain>
    </source>
</reference>
<accession>A0A1X2I0Z2</accession>
<sequence>MYNNIDSTSTIKRLLNENASSIYSTPQQQHHHQTLRIKLHGRYHELPCHTSLTKKYVLGKLLGSGGYGFVLSAADRLTRQRCAVKFIYKHKIPVTGWVYDPSTTANTTRSSSSSMLVDGMTTSGCIIPTEIYLLQNVHHQNIIQLLDVYQDDSFYYLVMEAHGADWSSSPQCDKSNSTIQTPVTVTPGGGGQDLFECLEQQGHFSESRARHIFTQVLDAVLYLKEKGFYHRDIKDENILIDCDFNIKLIDFGSVFSIKTCKRQQWLSHFHGTLSFASPEILKGQVYQPEPAEVWSLGVLLYTLLYGQVPFSSPLQAIHGHHHTTGIRSSKQCTQLLASIFRKNPKHRPTLEQLQDHPWITMHEP</sequence>
<dbReference type="SMART" id="SM00220">
    <property type="entry name" value="S_TKc"/>
    <property type="match status" value="1"/>
</dbReference>
<comment type="caution">
    <text evidence="8">The sequence shown here is derived from an EMBL/GenBank/DDBJ whole genome shotgun (WGS) entry which is preliminary data.</text>
</comment>
<dbReference type="InterPro" id="IPR017441">
    <property type="entry name" value="Protein_kinase_ATP_BS"/>
</dbReference>
<dbReference type="GO" id="GO:0043066">
    <property type="term" value="P:negative regulation of apoptotic process"/>
    <property type="evidence" value="ECO:0007669"/>
    <property type="project" value="InterPro"/>
</dbReference>
<evidence type="ECO:0000256" key="4">
    <source>
        <dbReference type="PIRSR" id="PIRSR037993-2"/>
    </source>
</evidence>
<evidence type="ECO:0000256" key="6">
    <source>
        <dbReference type="RuleBase" id="RU000304"/>
    </source>
</evidence>
<dbReference type="InterPro" id="IPR000719">
    <property type="entry name" value="Prot_kinase_dom"/>
</dbReference>
<dbReference type="GO" id="GO:0045719">
    <property type="term" value="P:negative regulation of glycogen biosynthetic process"/>
    <property type="evidence" value="ECO:0007669"/>
    <property type="project" value="TreeGrafter"/>
</dbReference>
<feature type="binding site" evidence="4">
    <location>
        <begin position="62"/>
        <end position="70"/>
    </location>
    <ligand>
        <name>ATP</name>
        <dbReference type="ChEBI" id="CHEBI:30616"/>
    </ligand>
</feature>
<dbReference type="PANTHER" id="PTHR24346">
    <property type="entry name" value="MAP/MICROTUBULE AFFINITY-REGULATING KINASE"/>
    <property type="match status" value="1"/>
</dbReference>
<evidence type="ECO:0000256" key="3">
    <source>
        <dbReference type="PIRSR" id="PIRSR037993-1"/>
    </source>
</evidence>
<dbReference type="STRING" id="90262.A0A1X2I0Z2"/>
<organism evidence="8 9">
    <name type="scientific">Absidia repens</name>
    <dbReference type="NCBI Taxonomy" id="90262"/>
    <lineage>
        <taxon>Eukaryota</taxon>
        <taxon>Fungi</taxon>
        <taxon>Fungi incertae sedis</taxon>
        <taxon>Mucoromycota</taxon>
        <taxon>Mucoromycotina</taxon>
        <taxon>Mucoromycetes</taxon>
        <taxon>Mucorales</taxon>
        <taxon>Cunninghamellaceae</taxon>
        <taxon>Absidia</taxon>
    </lineage>
</organism>
<name>A0A1X2I0Z2_9FUNG</name>